<dbReference type="CDD" id="cd05476">
    <property type="entry name" value="pepsin_A_like_plant"/>
    <property type="match status" value="1"/>
</dbReference>
<dbReference type="STRING" id="436017.A4S405"/>
<name>A4S405_OSTLU</name>
<dbReference type="HOGENOM" id="CLU_559470_0_0_1"/>
<evidence type="ECO:0000256" key="12">
    <source>
        <dbReference type="SAM" id="Phobius"/>
    </source>
</evidence>
<protein>
    <recommendedName>
        <fullName evidence="14">Peptidase A1 domain-containing protein</fullName>
    </recommendedName>
</protein>
<evidence type="ECO:0000256" key="8">
    <source>
        <dbReference type="ARBA" id="ARBA00022989"/>
    </source>
</evidence>
<dbReference type="GO" id="GO:0006508">
    <property type="term" value="P:proteolysis"/>
    <property type="evidence" value="ECO:0007669"/>
    <property type="project" value="UniProtKB-KW"/>
</dbReference>
<proteinExistence type="inferred from homology"/>
<dbReference type="SUPFAM" id="SSF50630">
    <property type="entry name" value="Acid proteases"/>
    <property type="match status" value="1"/>
</dbReference>
<evidence type="ECO:0000256" key="2">
    <source>
        <dbReference type="ARBA" id="ARBA00007447"/>
    </source>
</evidence>
<accession>A4S405</accession>
<dbReference type="EMBL" id="CP000590">
    <property type="protein sequence ID" value="ABO98478.1"/>
    <property type="molecule type" value="Genomic_DNA"/>
</dbReference>
<dbReference type="PROSITE" id="PS51767">
    <property type="entry name" value="PEPTIDASE_A1"/>
    <property type="match status" value="1"/>
</dbReference>
<keyword evidence="8 12" id="KW-1133">Transmembrane helix</keyword>
<dbReference type="PANTHER" id="PTHR13683:SF375">
    <property type="entry name" value="PEPTIDASE A1 DOMAIN-CONTAINING PROTEIN"/>
    <property type="match status" value="1"/>
</dbReference>
<dbReference type="Pfam" id="PF14543">
    <property type="entry name" value="TAXi_N"/>
    <property type="match status" value="1"/>
</dbReference>
<feature type="transmembrane region" description="Helical" evidence="12">
    <location>
        <begin position="445"/>
        <end position="468"/>
    </location>
</feature>
<dbReference type="InterPro" id="IPR032799">
    <property type="entry name" value="TAXi_C"/>
</dbReference>
<dbReference type="OrthoDB" id="2747330at2759"/>
<keyword evidence="9 12" id="KW-0472">Membrane</keyword>
<comment type="subcellular location">
    <subcellularLocation>
        <location evidence="1">Membrane</location>
    </subcellularLocation>
</comment>
<dbReference type="GO" id="GO:0004190">
    <property type="term" value="F:aspartic-type endopeptidase activity"/>
    <property type="evidence" value="ECO:0007669"/>
    <property type="project" value="UniProtKB-KW"/>
</dbReference>
<dbReference type="eggNOG" id="KOG1339">
    <property type="taxonomic scope" value="Eukaryota"/>
</dbReference>
<feature type="chain" id="PRO_5002672136" description="Peptidase A1 domain-containing protein" evidence="13">
    <location>
        <begin position="18"/>
        <end position="498"/>
    </location>
</feature>
<keyword evidence="7" id="KW-0378">Hydrolase</keyword>
<dbReference type="OMA" id="DICMSAF"/>
<dbReference type="PANTHER" id="PTHR13683">
    <property type="entry name" value="ASPARTYL PROTEASES"/>
    <property type="match status" value="1"/>
</dbReference>
<dbReference type="Gene3D" id="2.40.70.10">
    <property type="entry name" value="Acid Proteases"/>
    <property type="match status" value="2"/>
</dbReference>
<evidence type="ECO:0000256" key="13">
    <source>
        <dbReference type="SAM" id="SignalP"/>
    </source>
</evidence>
<dbReference type="AlphaFoldDB" id="A4S405"/>
<evidence type="ECO:0000259" key="14">
    <source>
        <dbReference type="PROSITE" id="PS51767"/>
    </source>
</evidence>
<dbReference type="InterPro" id="IPR021109">
    <property type="entry name" value="Peptidase_aspartic_dom_sf"/>
</dbReference>
<evidence type="ECO:0000256" key="11">
    <source>
        <dbReference type="PIRSR" id="PIRSR601461-1"/>
    </source>
</evidence>
<dbReference type="InterPro" id="IPR032861">
    <property type="entry name" value="TAXi_N"/>
</dbReference>
<comment type="similarity">
    <text evidence="2">Belongs to the peptidase A1 family.</text>
</comment>
<dbReference type="GeneID" id="5003970"/>
<feature type="active site" evidence="11">
    <location>
        <position position="84"/>
    </location>
</feature>
<keyword evidence="6" id="KW-0064">Aspartyl protease</keyword>
<keyword evidence="10" id="KW-0325">Glycoprotein</keyword>
<dbReference type="Pfam" id="PF14541">
    <property type="entry name" value="TAXi_C"/>
    <property type="match status" value="1"/>
</dbReference>
<keyword evidence="3" id="KW-0645">Protease</keyword>
<evidence type="ECO:0000256" key="10">
    <source>
        <dbReference type="ARBA" id="ARBA00023180"/>
    </source>
</evidence>
<feature type="signal peptide" evidence="13">
    <location>
        <begin position="1"/>
        <end position="17"/>
    </location>
</feature>
<evidence type="ECO:0000256" key="1">
    <source>
        <dbReference type="ARBA" id="ARBA00004370"/>
    </source>
</evidence>
<dbReference type="InterPro" id="IPR033121">
    <property type="entry name" value="PEPTIDASE_A1"/>
</dbReference>
<evidence type="ECO:0000313" key="15">
    <source>
        <dbReference type="EMBL" id="ABO98478.1"/>
    </source>
</evidence>
<gene>
    <name evidence="15" type="ORF">OSTLU_26236</name>
</gene>
<evidence type="ECO:0000256" key="5">
    <source>
        <dbReference type="ARBA" id="ARBA00022729"/>
    </source>
</evidence>
<dbReference type="RefSeq" id="XP_001420185.1">
    <property type="nucleotide sequence ID" value="XM_001420148.1"/>
</dbReference>
<dbReference type="InterPro" id="IPR001461">
    <property type="entry name" value="Aspartic_peptidase_A1"/>
</dbReference>
<feature type="domain" description="Peptidase A1" evidence="14">
    <location>
        <begin position="67"/>
        <end position="423"/>
    </location>
</feature>
<dbReference type="Proteomes" id="UP000001568">
    <property type="component" value="Chromosome 10"/>
</dbReference>
<dbReference type="Gramene" id="ABO98478">
    <property type="protein sequence ID" value="ABO98478"/>
    <property type="gene ID" value="OSTLU_26236"/>
</dbReference>
<dbReference type="GO" id="GO:0016020">
    <property type="term" value="C:membrane"/>
    <property type="evidence" value="ECO:0007669"/>
    <property type="project" value="UniProtKB-SubCell"/>
</dbReference>
<feature type="active site" evidence="11">
    <location>
        <position position="293"/>
    </location>
</feature>
<dbReference type="KEGG" id="olu:OSTLU_26236"/>
<reference evidence="15 16" key="1">
    <citation type="journal article" date="2007" name="Proc. Natl. Acad. Sci. U.S.A.">
        <title>The tiny eukaryote Ostreococcus provides genomic insights into the paradox of plankton speciation.</title>
        <authorList>
            <person name="Palenik B."/>
            <person name="Grimwood J."/>
            <person name="Aerts A."/>
            <person name="Rouze P."/>
            <person name="Salamov A."/>
            <person name="Putnam N."/>
            <person name="Dupont C."/>
            <person name="Jorgensen R."/>
            <person name="Derelle E."/>
            <person name="Rombauts S."/>
            <person name="Zhou K."/>
            <person name="Otillar R."/>
            <person name="Merchant S.S."/>
            <person name="Podell S."/>
            <person name="Gaasterland T."/>
            <person name="Napoli C."/>
            <person name="Gendler K."/>
            <person name="Manuell A."/>
            <person name="Tai V."/>
            <person name="Vallon O."/>
            <person name="Piganeau G."/>
            <person name="Jancek S."/>
            <person name="Heijde M."/>
            <person name="Jabbari K."/>
            <person name="Bowler C."/>
            <person name="Lohr M."/>
            <person name="Robbens S."/>
            <person name="Werner G."/>
            <person name="Dubchak I."/>
            <person name="Pazour G.J."/>
            <person name="Ren Q."/>
            <person name="Paulsen I."/>
            <person name="Delwiche C."/>
            <person name="Schmutz J."/>
            <person name="Rokhsar D."/>
            <person name="Van de Peer Y."/>
            <person name="Moreau H."/>
            <person name="Grigoriev I.V."/>
        </authorList>
    </citation>
    <scope>NUCLEOTIDE SEQUENCE [LARGE SCALE GENOMIC DNA]</scope>
    <source>
        <strain evidence="15 16">CCE9901</strain>
    </source>
</reference>
<evidence type="ECO:0000256" key="3">
    <source>
        <dbReference type="ARBA" id="ARBA00022670"/>
    </source>
</evidence>
<keyword evidence="5 13" id="KW-0732">Signal</keyword>
<evidence type="ECO:0000256" key="9">
    <source>
        <dbReference type="ARBA" id="ARBA00023136"/>
    </source>
</evidence>
<evidence type="ECO:0000256" key="7">
    <source>
        <dbReference type="ARBA" id="ARBA00022801"/>
    </source>
</evidence>
<sequence length="498" mass="54732">MIVLVVYVALVALGAHASGKGSFAIAVKRKPRATAGAGRRLLSKADAIPLHSYGADLIGLYSSGHEFFLTVELAGKQKFDLEVDTGSPLTYFPCKGCPLEVCGIHEHPYYDYDMSKTFRKLNCTTSTEDAAYCNAQPNVLLCDTNISYTNTCLFGIGYVDGSVGRGYMAEDTFTLGDELAPAKITFGCGGMYYPDGSNLRQDGMAGFSRGNTAFHTQLAKAGVIDAHVFGFCSEGMETSTAMLTLGRYNFGRRVPELAWTRMLGEDDLAVRTMSWKLGDKTIASSSNVYTVLDSGTTLTVLPSAMHHDFMTHLNETARSAGLSVVVRGTHCFYENQRQSSLTQYTLTRWFPSLTITYDPDVTLVLRPENYLFADTVNLHAFCAGIMSASDAALANGEQIILGQQTLRNTFVEYDLENSRVGMATVQCEKLREKFAPDTPHNPWKFVATVFILLFTACVIGGVSLCLYVKFWSRKPFKYQVFADETLDKEIEMGDLADT</sequence>
<organism evidence="15 16">
    <name type="scientific">Ostreococcus lucimarinus (strain CCE9901)</name>
    <dbReference type="NCBI Taxonomy" id="436017"/>
    <lineage>
        <taxon>Eukaryota</taxon>
        <taxon>Viridiplantae</taxon>
        <taxon>Chlorophyta</taxon>
        <taxon>Mamiellophyceae</taxon>
        <taxon>Mamiellales</taxon>
        <taxon>Bathycoccaceae</taxon>
        <taxon>Ostreococcus</taxon>
    </lineage>
</organism>
<keyword evidence="16" id="KW-1185">Reference proteome</keyword>
<evidence type="ECO:0000256" key="6">
    <source>
        <dbReference type="ARBA" id="ARBA00022750"/>
    </source>
</evidence>
<dbReference type="InterPro" id="IPR034161">
    <property type="entry name" value="Pepsin-like_plant"/>
</dbReference>
<evidence type="ECO:0000313" key="16">
    <source>
        <dbReference type="Proteomes" id="UP000001568"/>
    </source>
</evidence>
<evidence type="ECO:0000256" key="4">
    <source>
        <dbReference type="ARBA" id="ARBA00022692"/>
    </source>
</evidence>
<keyword evidence="4 12" id="KW-0812">Transmembrane</keyword>